<gene>
    <name evidence="1" type="ORF">Cri9333_4777</name>
</gene>
<dbReference type="Proteomes" id="UP000010472">
    <property type="component" value="Plasmid pCRI9333.02"/>
</dbReference>
<dbReference type="RefSeq" id="WP_015179981.1">
    <property type="nucleotide sequence ID" value="NC_019734.1"/>
</dbReference>
<keyword evidence="2" id="KW-1185">Reference proteome</keyword>
<sequence>MNEDFQVILRQAIPDDAHSFLLPTSLVASGYGVSESSIRSQKSRHSDELLEGIHWIKIPVNNGLFKIMWTRRGVIRLGLFIESTRGRMFRDYVETLVLSHWNKTNTPPAEVRFVEV</sequence>
<protein>
    <submittedName>
        <fullName evidence="1">Uncharacterized protein</fullName>
    </submittedName>
</protein>
<dbReference type="OrthoDB" id="9810290at2"/>
<name>K9W7Y2_9CYAN</name>
<proteinExistence type="predicted"/>
<dbReference type="AlphaFoldDB" id="K9W7Y2"/>
<geneLocation type="plasmid" evidence="1 2">
    <name>pCRI9333.02</name>
</geneLocation>
<dbReference type="EMBL" id="CP003622">
    <property type="protein sequence ID" value="AFZ15550.1"/>
    <property type="molecule type" value="Genomic_DNA"/>
</dbReference>
<accession>K9W7Y2</accession>
<keyword evidence="1" id="KW-0614">Plasmid</keyword>
<reference evidence="1 2" key="1">
    <citation type="submission" date="2012-06" db="EMBL/GenBank/DDBJ databases">
        <title>Finished plasmid 2 of genome of Crinalium epipsammum PCC 9333.</title>
        <authorList>
            <consortium name="US DOE Joint Genome Institute"/>
            <person name="Gugger M."/>
            <person name="Coursin T."/>
            <person name="Rippka R."/>
            <person name="Tandeau De Marsac N."/>
            <person name="Huntemann M."/>
            <person name="Wei C.-L."/>
            <person name="Han J."/>
            <person name="Detter J.C."/>
            <person name="Han C."/>
            <person name="Tapia R."/>
            <person name="Davenport K."/>
            <person name="Daligault H."/>
            <person name="Erkkila T."/>
            <person name="Gu W."/>
            <person name="Munk A.C.C."/>
            <person name="Teshima H."/>
            <person name="Xu Y."/>
            <person name="Chain P."/>
            <person name="Chen A."/>
            <person name="Krypides N."/>
            <person name="Mavromatis K."/>
            <person name="Markowitz V."/>
            <person name="Szeto E."/>
            <person name="Ivanova N."/>
            <person name="Mikhailova N."/>
            <person name="Ovchinnikova G."/>
            <person name="Pagani I."/>
            <person name="Pati A."/>
            <person name="Goodwin L."/>
            <person name="Peters L."/>
            <person name="Pitluck S."/>
            <person name="Woyke T."/>
            <person name="Kerfeld C."/>
        </authorList>
    </citation>
    <scope>NUCLEOTIDE SEQUENCE [LARGE SCALE GENOMIC DNA]</scope>
    <source>
        <strain evidence="1 2">PCC 9333</strain>
        <plasmid evidence="2">Plasmid pCRI9333.02</plasmid>
    </source>
</reference>
<evidence type="ECO:0000313" key="2">
    <source>
        <dbReference type="Proteomes" id="UP000010472"/>
    </source>
</evidence>
<dbReference type="HOGENOM" id="CLU_2092725_0_0_3"/>
<organism evidence="1 2">
    <name type="scientific">Crinalium epipsammum PCC 9333</name>
    <dbReference type="NCBI Taxonomy" id="1173022"/>
    <lineage>
        <taxon>Bacteria</taxon>
        <taxon>Bacillati</taxon>
        <taxon>Cyanobacteriota</taxon>
        <taxon>Cyanophyceae</taxon>
        <taxon>Gomontiellales</taxon>
        <taxon>Gomontiellaceae</taxon>
        <taxon>Crinalium</taxon>
    </lineage>
</organism>
<evidence type="ECO:0000313" key="1">
    <source>
        <dbReference type="EMBL" id="AFZ15550.1"/>
    </source>
</evidence>
<dbReference type="KEGG" id="cep:Cri9333_4777"/>